<dbReference type="InParanoid" id="A0A218Z6Y6"/>
<evidence type="ECO:0000259" key="1">
    <source>
        <dbReference type="PROSITE" id="PS50127"/>
    </source>
</evidence>
<dbReference type="Proteomes" id="UP000242519">
    <property type="component" value="Unassembled WGS sequence"/>
</dbReference>
<sequence>MSSWKVIIQGPPESAYTAGTFAMSLDMEERYPAFPPKCRFTTPIQEDGVQDDPFTGATSLGGAVLKFCAVLFGLVETESVW</sequence>
<keyword evidence="3" id="KW-1185">Reference proteome</keyword>
<dbReference type="OrthoDB" id="10069349at2759"/>
<gene>
    <name evidence="2" type="ORF">B2J93_3025</name>
</gene>
<dbReference type="EMBL" id="MZNU01000177">
    <property type="protein sequence ID" value="OWP03293.1"/>
    <property type="molecule type" value="Genomic_DNA"/>
</dbReference>
<dbReference type="STRING" id="503106.A0A218Z6Y6"/>
<dbReference type="Pfam" id="PF00179">
    <property type="entry name" value="UQ_con"/>
    <property type="match status" value="1"/>
</dbReference>
<protein>
    <recommendedName>
        <fullName evidence="1">UBC core domain-containing protein</fullName>
    </recommendedName>
</protein>
<comment type="caution">
    <text evidence="2">The sequence shown here is derived from an EMBL/GenBank/DDBJ whole genome shotgun (WGS) entry which is preliminary data.</text>
</comment>
<name>A0A218Z6Y6_9HELO</name>
<feature type="domain" description="UBC core" evidence="1">
    <location>
        <begin position="1"/>
        <end position="81"/>
    </location>
</feature>
<evidence type="ECO:0000313" key="3">
    <source>
        <dbReference type="Proteomes" id="UP000242519"/>
    </source>
</evidence>
<organism evidence="2 3">
    <name type="scientific">Diplocarpon coronariae</name>
    <dbReference type="NCBI Taxonomy" id="2795749"/>
    <lineage>
        <taxon>Eukaryota</taxon>
        <taxon>Fungi</taxon>
        <taxon>Dikarya</taxon>
        <taxon>Ascomycota</taxon>
        <taxon>Pezizomycotina</taxon>
        <taxon>Leotiomycetes</taxon>
        <taxon>Helotiales</taxon>
        <taxon>Drepanopezizaceae</taxon>
        <taxon>Diplocarpon</taxon>
    </lineage>
</organism>
<dbReference type="AlphaFoldDB" id="A0A218Z6Y6"/>
<reference evidence="2 3" key="1">
    <citation type="submission" date="2017-04" db="EMBL/GenBank/DDBJ databases">
        <title>Draft genome sequence of Marssonina coronaria NL1: causal agent of apple blotch.</title>
        <authorList>
            <person name="Cheng Q."/>
        </authorList>
    </citation>
    <scope>NUCLEOTIDE SEQUENCE [LARGE SCALE GENOMIC DNA]</scope>
    <source>
        <strain evidence="2 3">NL1</strain>
    </source>
</reference>
<dbReference type="Gene3D" id="3.10.110.10">
    <property type="entry name" value="Ubiquitin Conjugating Enzyme"/>
    <property type="match status" value="1"/>
</dbReference>
<dbReference type="InterPro" id="IPR016135">
    <property type="entry name" value="UBQ-conjugating_enzyme/RWD"/>
</dbReference>
<dbReference type="InterPro" id="IPR000608">
    <property type="entry name" value="UBC"/>
</dbReference>
<evidence type="ECO:0000313" key="2">
    <source>
        <dbReference type="EMBL" id="OWP03293.1"/>
    </source>
</evidence>
<proteinExistence type="predicted"/>
<accession>A0A218Z6Y6</accession>
<dbReference type="SUPFAM" id="SSF54495">
    <property type="entry name" value="UBC-like"/>
    <property type="match status" value="1"/>
</dbReference>
<dbReference type="PROSITE" id="PS50127">
    <property type="entry name" value="UBC_2"/>
    <property type="match status" value="1"/>
</dbReference>